<reference evidence="2" key="1">
    <citation type="submission" date="2024-03" db="EMBL/GenBank/DDBJ databases">
        <title>Diverse circular DNA viruses in blood, oral, and fecal samples of captive lemurs.</title>
        <authorList>
            <person name="Paietta E.N."/>
            <person name="Kraberger S."/>
            <person name="Lund M.C."/>
            <person name="Custer J.M."/>
            <person name="Vargas K.M."/>
            <person name="Ehmke E.E."/>
            <person name="Yoder A.D."/>
            <person name="Varsani A."/>
        </authorList>
    </citation>
    <scope>NUCLEOTIDE SEQUENCE</scope>
    <source>
        <strain evidence="2">Duke_21_1</strain>
    </source>
</reference>
<evidence type="ECO:0000313" key="2">
    <source>
        <dbReference type="EMBL" id="XCD03703.1"/>
    </source>
</evidence>
<protein>
    <recommendedName>
        <fullName evidence="3">DUF4375 domain-containing protein</fullName>
    </recommendedName>
</protein>
<evidence type="ECO:0000256" key="1">
    <source>
        <dbReference type="SAM" id="Coils"/>
    </source>
</evidence>
<evidence type="ECO:0008006" key="3">
    <source>
        <dbReference type="Google" id="ProtNLM"/>
    </source>
</evidence>
<dbReference type="Pfam" id="PF20338">
    <property type="entry name" value="DUF6633"/>
    <property type="match status" value="1"/>
</dbReference>
<dbReference type="EMBL" id="PP511379">
    <property type="protein sequence ID" value="XCD03703.1"/>
    <property type="molecule type" value="Genomic_DNA"/>
</dbReference>
<accession>A0AAU8AW80</accession>
<proteinExistence type="predicted"/>
<organism evidence="2">
    <name type="scientific">Dulem virus 40</name>
    <dbReference type="NCBI Taxonomy" id="3145758"/>
    <lineage>
        <taxon>Viruses</taxon>
        <taxon>Duplodnaviria</taxon>
        <taxon>Heunggongvirae</taxon>
        <taxon>Uroviricota</taxon>
        <taxon>Caudoviricetes</taxon>
    </lineage>
</organism>
<dbReference type="InterPro" id="IPR046573">
    <property type="entry name" value="DUF6633"/>
</dbReference>
<sequence length="201" mass="23159">MNVTQPSAAMSSTSSQTAMVAERYGDAMHFLSVFNPDMQLRYSTDKDRCFRGKAPELGLVSRTYGADVAESWLMGQLHELGEYTGVRDKQTDRQKEDTAKVIIAEFGHLKVTEMMYFFVLLKSGRFGKFYGSVDAMAITSALREFLKIRDAELDRIIHAEEQAERERDKAARAREVMTHEEYTELRWLFNMGYEPRHLHGR</sequence>
<keyword evidence="1" id="KW-0175">Coiled coil</keyword>
<feature type="coiled-coil region" evidence="1">
    <location>
        <begin position="153"/>
        <end position="180"/>
    </location>
</feature>
<name>A0AAU8AW80_9CAUD</name>